<dbReference type="SUPFAM" id="SSF89550">
    <property type="entry name" value="PHP domain-like"/>
    <property type="match status" value="1"/>
</dbReference>
<evidence type="ECO:0000256" key="1">
    <source>
        <dbReference type="ARBA" id="ARBA00004970"/>
    </source>
</evidence>
<evidence type="ECO:0000256" key="5">
    <source>
        <dbReference type="ARBA" id="ARBA00022801"/>
    </source>
</evidence>
<evidence type="ECO:0000256" key="3">
    <source>
        <dbReference type="ARBA" id="ARBA00013085"/>
    </source>
</evidence>
<dbReference type="InterPro" id="IPR003141">
    <property type="entry name" value="Pol/His_phosphatase_N"/>
</dbReference>
<dbReference type="SMART" id="SM00481">
    <property type="entry name" value="POLIIIAc"/>
    <property type="match status" value="1"/>
</dbReference>
<comment type="similarity">
    <text evidence="2 8">Belongs to the PHP hydrolase family. HisK subfamily.</text>
</comment>
<keyword evidence="4 8" id="KW-0028">Amino-acid biosynthesis</keyword>
<accession>A0ABT2TGH5</accession>
<proteinExistence type="inferred from homology"/>
<evidence type="ECO:0000256" key="2">
    <source>
        <dbReference type="ARBA" id="ARBA00009152"/>
    </source>
</evidence>
<evidence type="ECO:0000256" key="4">
    <source>
        <dbReference type="ARBA" id="ARBA00022605"/>
    </source>
</evidence>
<evidence type="ECO:0000256" key="7">
    <source>
        <dbReference type="ARBA" id="ARBA00049158"/>
    </source>
</evidence>
<evidence type="ECO:0000313" key="10">
    <source>
        <dbReference type="EMBL" id="MCU6760802.1"/>
    </source>
</evidence>
<gene>
    <name evidence="10" type="ORF">OCV88_00450</name>
</gene>
<comment type="caution">
    <text evidence="10">The sequence shown here is derived from an EMBL/GenBank/DDBJ whole genome shotgun (WGS) entry which is preliminary data.</text>
</comment>
<dbReference type="RefSeq" id="WP_262590549.1">
    <property type="nucleotide sequence ID" value="NZ_JAOQJQ010000001.1"/>
</dbReference>
<dbReference type="Proteomes" id="UP001652442">
    <property type="component" value="Unassembled WGS sequence"/>
</dbReference>
<dbReference type="PANTHER" id="PTHR21039:SF0">
    <property type="entry name" value="HISTIDINOL-PHOSPHATASE"/>
    <property type="match status" value="1"/>
</dbReference>
<name>A0ABT2TGH5_9FIRM</name>
<protein>
    <recommendedName>
        <fullName evidence="3 8">Histidinol-phosphatase</fullName>
        <shortName evidence="8">HolPase</shortName>
        <ecNumber evidence="3 8">3.1.3.15</ecNumber>
    </recommendedName>
</protein>
<dbReference type="EMBL" id="JAOQJQ010000001">
    <property type="protein sequence ID" value="MCU6760802.1"/>
    <property type="molecule type" value="Genomic_DNA"/>
</dbReference>
<dbReference type="Pfam" id="PF02811">
    <property type="entry name" value="PHP"/>
    <property type="match status" value="1"/>
</dbReference>
<keyword evidence="11" id="KW-1185">Reference proteome</keyword>
<dbReference type="InterPro" id="IPR010140">
    <property type="entry name" value="Histidinol_P_phosphatase_HisJ"/>
</dbReference>
<evidence type="ECO:0000259" key="9">
    <source>
        <dbReference type="SMART" id="SM00481"/>
    </source>
</evidence>
<dbReference type="NCBIfam" id="TIGR01856">
    <property type="entry name" value="hisJ_fam"/>
    <property type="match status" value="1"/>
</dbReference>
<reference evidence="10 11" key="1">
    <citation type="journal article" date="2021" name="ISME Commun">
        <title>Automated analysis of genomic sequences facilitates high-throughput and comprehensive description of bacteria.</title>
        <authorList>
            <person name="Hitch T.C.A."/>
        </authorList>
    </citation>
    <scope>NUCLEOTIDE SEQUENCE [LARGE SCALE GENOMIC DNA]</scope>
    <source>
        <strain evidence="10 11">Sanger_109</strain>
    </source>
</reference>
<evidence type="ECO:0000313" key="11">
    <source>
        <dbReference type="Proteomes" id="UP001652442"/>
    </source>
</evidence>
<dbReference type="InterPro" id="IPR004013">
    <property type="entry name" value="PHP_dom"/>
</dbReference>
<dbReference type="PANTHER" id="PTHR21039">
    <property type="entry name" value="HISTIDINOL PHOSPHATASE-RELATED"/>
    <property type="match status" value="1"/>
</dbReference>
<organism evidence="10 11">
    <name type="scientific">Brotonthovivens ammoniilytica</name>
    <dbReference type="NCBI Taxonomy" id="2981725"/>
    <lineage>
        <taxon>Bacteria</taxon>
        <taxon>Bacillati</taxon>
        <taxon>Bacillota</taxon>
        <taxon>Clostridia</taxon>
        <taxon>Lachnospirales</taxon>
        <taxon>Lachnospiraceae</taxon>
        <taxon>Brotonthovivens</taxon>
    </lineage>
</organism>
<dbReference type="Gene3D" id="3.20.20.140">
    <property type="entry name" value="Metal-dependent hydrolases"/>
    <property type="match status" value="1"/>
</dbReference>
<dbReference type="EC" id="3.1.3.15" evidence="3 8"/>
<dbReference type="InterPro" id="IPR016195">
    <property type="entry name" value="Pol/histidinol_Pase-like"/>
</dbReference>
<sequence>MIIIDSHMHSSFSSDSQADPEEMIKQAIHKRFRYICFTDHLEYDYPGGQFHLDVDQYFKTLGRLKEKYASEIILNIGVELGLQPHLKARFEQLLSKYSFDFIIGSTHIVNRIDPYYPDFFLNRTEKDAYEEYFECVYQNVQAFSDCDVLGHLDYVVRYGPNRNRFYTYAKHKDIIDEILKYLIDHGIGLEINTSGFRYGLGHPSPHEDVLERYHELGGEIITIGSDAHSPEYFSYEFTKAQNILKSCGFSYYTYFKERRPEFVKL</sequence>
<feature type="domain" description="Polymerase/histidinol phosphatase N-terminal" evidence="9">
    <location>
        <begin position="4"/>
        <end position="84"/>
    </location>
</feature>
<keyword evidence="5 8" id="KW-0378">Hydrolase</keyword>
<evidence type="ECO:0000256" key="6">
    <source>
        <dbReference type="ARBA" id="ARBA00023102"/>
    </source>
</evidence>
<comment type="catalytic activity">
    <reaction evidence="7 8">
        <text>L-histidinol phosphate + H2O = L-histidinol + phosphate</text>
        <dbReference type="Rhea" id="RHEA:14465"/>
        <dbReference type="ChEBI" id="CHEBI:15377"/>
        <dbReference type="ChEBI" id="CHEBI:43474"/>
        <dbReference type="ChEBI" id="CHEBI:57699"/>
        <dbReference type="ChEBI" id="CHEBI:57980"/>
        <dbReference type="EC" id="3.1.3.15"/>
    </reaction>
</comment>
<keyword evidence="6 8" id="KW-0368">Histidine biosynthesis</keyword>
<comment type="pathway">
    <text evidence="1 8">Amino-acid biosynthesis; L-histidine biosynthesis; L-histidine from 5-phospho-alpha-D-ribose 1-diphosphate: step 8/9.</text>
</comment>
<evidence type="ECO:0000256" key="8">
    <source>
        <dbReference type="RuleBase" id="RU366003"/>
    </source>
</evidence>